<keyword evidence="3" id="KW-1185">Reference proteome</keyword>
<accession>A0ABP3UJ01</accession>
<keyword evidence="1" id="KW-0812">Transmembrane</keyword>
<proteinExistence type="predicted"/>
<reference evidence="3" key="1">
    <citation type="journal article" date="2019" name="Int. J. Syst. Evol. Microbiol.">
        <title>The Global Catalogue of Microorganisms (GCM) 10K type strain sequencing project: providing services to taxonomists for standard genome sequencing and annotation.</title>
        <authorList>
            <consortium name="The Broad Institute Genomics Platform"/>
            <consortium name="The Broad Institute Genome Sequencing Center for Infectious Disease"/>
            <person name="Wu L."/>
            <person name="Ma J."/>
        </authorList>
    </citation>
    <scope>NUCLEOTIDE SEQUENCE [LARGE SCALE GENOMIC DNA]</scope>
    <source>
        <strain evidence="3">JCM 15976</strain>
    </source>
</reference>
<evidence type="ECO:0000313" key="3">
    <source>
        <dbReference type="Proteomes" id="UP001500736"/>
    </source>
</evidence>
<evidence type="ECO:0000256" key="1">
    <source>
        <dbReference type="SAM" id="Phobius"/>
    </source>
</evidence>
<evidence type="ECO:0000313" key="2">
    <source>
        <dbReference type="EMBL" id="GAA0735776.1"/>
    </source>
</evidence>
<organism evidence="2 3">
    <name type="scientific">Gaetbulibacter jejuensis</name>
    <dbReference type="NCBI Taxonomy" id="584607"/>
    <lineage>
        <taxon>Bacteria</taxon>
        <taxon>Pseudomonadati</taxon>
        <taxon>Bacteroidota</taxon>
        <taxon>Flavobacteriia</taxon>
        <taxon>Flavobacteriales</taxon>
        <taxon>Flavobacteriaceae</taxon>
        <taxon>Gaetbulibacter</taxon>
    </lineage>
</organism>
<dbReference type="EMBL" id="BAAAGF010000001">
    <property type="protein sequence ID" value="GAA0735776.1"/>
    <property type="molecule type" value="Genomic_DNA"/>
</dbReference>
<keyword evidence="1" id="KW-0472">Membrane</keyword>
<gene>
    <name evidence="2" type="ORF">GCM10009431_00990</name>
</gene>
<name>A0ABP3UJ01_9FLAO</name>
<protein>
    <submittedName>
        <fullName evidence="2">Uncharacterized protein</fullName>
    </submittedName>
</protein>
<dbReference type="Proteomes" id="UP001500736">
    <property type="component" value="Unassembled WGS sequence"/>
</dbReference>
<sequence length="74" mass="8544">MYFNDDLLYLLTQSHKSTKMKKNLLGAIVIFFVTVAFLLMIDDISKSKNSQHVQNIDMYNVDQQPDLATTDTEE</sequence>
<comment type="caution">
    <text evidence="2">The sequence shown here is derived from an EMBL/GenBank/DDBJ whole genome shotgun (WGS) entry which is preliminary data.</text>
</comment>
<feature type="transmembrane region" description="Helical" evidence="1">
    <location>
        <begin position="24"/>
        <end position="41"/>
    </location>
</feature>
<keyword evidence="1" id="KW-1133">Transmembrane helix</keyword>